<dbReference type="Proteomes" id="UP000542111">
    <property type="component" value="Unassembled WGS sequence"/>
</dbReference>
<name>A0A7Y1MMW7_9PSED</name>
<dbReference type="RefSeq" id="WP_130898209.1">
    <property type="nucleotide sequence ID" value="NZ_CBCRYT010000085.1"/>
</dbReference>
<dbReference type="AlphaFoldDB" id="A0A7Y1MMW7"/>
<accession>A0A7Y1MMW7</accession>
<reference evidence="1 2" key="1">
    <citation type="journal article" date="2020" name="Front. Microbiol.">
        <title>Genetic Organization of the aprX-lipA2 Operon Affects the Proteolytic Potential of Pseudomonas Species in Milk.</title>
        <authorList>
            <person name="Maier C."/>
            <person name="Huptas C."/>
            <person name="von Neubeck M."/>
            <person name="Scherer S."/>
            <person name="Wenning M."/>
            <person name="Lucking G."/>
        </authorList>
    </citation>
    <scope>NUCLEOTIDE SEQUENCE [LARGE SCALE GENOMIC DNA]</scope>
    <source>
        <strain evidence="1 2">G4779</strain>
    </source>
</reference>
<evidence type="ECO:0000313" key="1">
    <source>
        <dbReference type="EMBL" id="NNA95170.1"/>
    </source>
</evidence>
<gene>
    <name evidence="1" type="ORF">HBO33_08340</name>
</gene>
<dbReference type="EMBL" id="JAAQYP010000010">
    <property type="protein sequence ID" value="NNA95170.1"/>
    <property type="molecule type" value="Genomic_DNA"/>
</dbReference>
<proteinExistence type="predicted"/>
<comment type="caution">
    <text evidence="1">The sequence shown here is derived from an EMBL/GenBank/DDBJ whole genome shotgun (WGS) entry which is preliminary data.</text>
</comment>
<organism evidence="1 2">
    <name type="scientific">Pseudomonas gessardii</name>
    <dbReference type="NCBI Taxonomy" id="78544"/>
    <lineage>
        <taxon>Bacteria</taxon>
        <taxon>Pseudomonadati</taxon>
        <taxon>Pseudomonadota</taxon>
        <taxon>Gammaproteobacteria</taxon>
        <taxon>Pseudomonadales</taxon>
        <taxon>Pseudomonadaceae</taxon>
        <taxon>Pseudomonas</taxon>
    </lineage>
</organism>
<sequence length="652" mass="73907">MTEENKLSRLSHFRVTCPDGSNFTDNLYANGRHQCEVVVEVIKECPNRIGVWERTELTDEEVESIRVVSFFSEDGGFLPSGWSCDERKNIYSEGLWEGDKKVELKPTDYNPGPLVQRVSRYLRFSSQGSMESVRLVACMVLNGQVYKTKSLAEDSGFDSSVTLQPVVPFRLSVKDLVEYKHAAVSDTAFYATVYYWTPPAGVVFVAQEGLDRPLDMDYEGDHFQTGYAYAKQGNNTPHKGGVVVNKGNSPVMRSDIFKPYGVPVYNHYVRTDMRPTIMRAITARSLALKVDVTHDSSRTWSLIDNFGNLHQFVLESAGSNYEGLRIKDKGPNLNLTYFKIKLPNNQTWTDALYSNGRHQCKVQVEVLLEREGAGPVPLTAEQRASVTITRYSTNVHEVLPPGWSCDVEKNMFDTGRWVRDGIMEDEQRNIGPDDNGSVPFSEVIDRYMRFDSTTPIETQKFMARIIIDGVVYTTNPISTPGGSSIDVLPIRPYRLSVRDLTVYHDFDAQHDAVSDADVFYYNPPAGLRIVSTMGLDNPLQVNDEGDYFQTSFSQKINRDGYRYCKAGVVLQKDVPGLKLRTHDVQRNANFRNPYIEYNVVSTIFRVVKIWTKNPIVQGDTKSTLRVWDNFGCEHRFFIEKADSGRSLELKDA</sequence>
<evidence type="ECO:0000313" key="2">
    <source>
        <dbReference type="Proteomes" id="UP000542111"/>
    </source>
</evidence>
<dbReference type="OrthoDB" id="6891610at2"/>
<dbReference type="GeneID" id="70105236"/>
<protein>
    <submittedName>
        <fullName evidence="1">Uncharacterized protein</fullName>
    </submittedName>
</protein>